<feature type="site" description="Interaction with tRNA" evidence="9">
    <location>
        <position position="366"/>
    </location>
</feature>
<dbReference type="GO" id="GO:0000049">
    <property type="term" value="F:tRNA binding"/>
    <property type="evidence" value="ECO:0007669"/>
    <property type="project" value="UniProtKB-KW"/>
</dbReference>
<keyword evidence="6 9" id="KW-0694">RNA-binding</keyword>
<dbReference type="Proteomes" id="UP000034256">
    <property type="component" value="Unassembled WGS sequence"/>
</dbReference>
<evidence type="ECO:0000256" key="9">
    <source>
        <dbReference type="HAMAP-Rule" id="MF_00144"/>
    </source>
</evidence>
<dbReference type="GO" id="GO:0005737">
    <property type="term" value="C:cytoplasm"/>
    <property type="evidence" value="ECO:0007669"/>
    <property type="project" value="UniProtKB-SubCell"/>
</dbReference>
<keyword evidence="7" id="KW-1015">Disulfide bond</keyword>
<reference evidence="11 12" key="1">
    <citation type="journal article" date="2015" name="Nature">
        <title>rRNA introns, odd ribosomes, and small enigmatic genomes across a large radiation of phyla.</title>
        <authorList>
            <person name="Brown C.T."/>
            <person name="Hug L.A."/>
            <person name="Thomas B.C."/>
            <person name="Sharon I."/>
            <person name="Castelle C.J."/>
            <person name="Singh A."/>
            <person name="Wilkins M.J."/>
            <person name="Williams K.H."/>
            <person name="Banfield J.F."/>
        </authorList>
    </citation>
    <scope>NUCLEOTIDE SEQUENCE [LARGE SCALE GENOMIC DNA]</scope>
</reference>
<dbReference type="InterPro" id="IPR014729">
    <property type="entry name" value="Rossmann-like_a/b/a_fold"/>
</dbReference>
<keyword evidence="1 9" id="KW-0820">tRNA-binding</keyword>
<comment type="caution">
    <text evidence="9">Lacks conserved residue(s) required for the propagation of feature annotation.</text>
</comment>
<feature type="active site" description="Cysteine persulfide intermediate" evidence="9">
    <location>
        <position position="219"/>
    </location>
</feature>
<dbReference type="GO" id="GO:0005524">
    <property type="term" value="F:ATP binding"/>
    <property type="evidence" value="ECO:0007669"/>
    <property type="project" value="UniProtKB-KW"/>
</dbReference>
<evidence type="ECO:0000256" key="7">
    <source>
        <dbReference type="ARBA" id="ARBA00023157"/>
    </source>
</evidence>
<keyword evidence="2 9" id="KW-0808">Transferase</keyword>
<comment type="subcellular location">
    <subcellularLocation>
        <location evidence="9">Cytoplasm</location>
    </subcellularLocation>
</comment>
<dbReference type="Pfam" id="PF03054">
    <property type="entry name" value="tRNA_Me_trans"/>
    <property type="match status" value="1"/>
</dbReference>
<keyword evidence="3 9" id="KW-0819">tRNA processing</keyword>
<dbReference type="InterPro" id="IPR001763">
    <property type="entry name" value="Rhodanese-like_dom"/>
</dbReference>
<organism evidence="11 12">
    <name type="scientific">Candidatus Wolfebacteria bacterium GW2011_GWA2_42_10</name>
    <dbReference type="NCBI Taxonomy" id="1619004"/>
    <lineage>
        <taxon>Bacteria</taxon>
        <taxon>Candidatus Wolfeibacteriota</taxon>
    </lineage>
</organism>
<dbReference type="Gene3D" id="2.40.30.10">
    <property type="entry name" value="Translation factors"/>
    <property type="match status" value="1"/>
</dbReference>
<evidence type="ECO:0000256" key="6">
    <source>
        <dbReference type="ARBA" id="ARBA00022884"/>
    </source>
</evidence>
<evidence type="ECO:0000313" key="11">
    <source>
        <dbReference type="EMBL" id="KKS25682.1"/>
    </source>
</evidence>
<dbReference type="HAMAP" id="MF_00144">
    <property type="entry name" value="tRNA_thiouridyl_MnmA"/>
    <property type="match status" value="1"/>
</dbReference>
<dbReference type="AlphaFoldDB" id="A0A0G0XMI8"/>
<comment type="catalytic activity">
    <reaction evidence="8 9">
        <text>S-sulfanyl-L-cysteinyl-[protein] + uridine(34) in tRNA + AH2 + ATP = 2-thiouridine(34) in tRNA + L-cysteinyl-[protein] + A + AMP + diphosphate + H(+)</text>
        <dbReference type="Rhea" id="RHEA:47032"/>
        <dbReference type="Rhea" id="RHEA-COMP:10131"/>
        <dbReference type="Rhea" id="RHEA-COMP:11726"/>
        <dbReference type="Rhea" id="RHEA-COMP:11727"/>
        <dbReference type="Rhea" id="RHEA-COMP:11728"/>
        <dbReference type="ChEBI" id="CHEBI:13193"/>
        <dbReference type="ChEBI" id="CHEBI:15378"/>
        <dbReference type="ChEBI" id="CHEBI:17499"/>
        <dbReference type="ChEBI" id="CHEBI:29950"/>
        <dbReference type="ChEBI" id="CHEBI:30616"/>
        <dbReference type="ChEBI" id="CHEBI:33019"/>
        <dbReference type="ChEBI" id="CHEBI:61963"/>
        <dbReference type="ChEBI" id="CHEBI:65315"/>
        <dbReference type="ChEBI" id="CHEBI:87170"/>
        <dbReference type="ChEBI" id="CHEBI:456215"/>
        <dbReference type="EC" id="2.8.1.13"/>
    </reaction>
</comment>
<evidence type="ECO:0000256" key="8">
    <source>
        <dbReference type="ARBA" id="ARBA00051542"/>
    </source>
</evidence>
<feature type="site" description="Interaction with tRNA" evidence="9">
    <location>
        <position position="129"/>
    </location>
</feature>
<evidence type="ECO:0000256" key="5">
    <source>
        <dbReference type="ARBA" id="ARBA00022840"/>
    </source>
</evidence>
<comment type="similarity">
    <text evidence="9">Belongs to the MnmA/TRMU family.</text>
</comment>
<feature type="region of interest" description="Interaction with tRNA" evidence="9">
    <location>
        <begin position="169"/>
        <end position="171"/>
    </location>
</feature>
<feature type="domain" description="Rhodanese" evidence="10">
    <location>
        <begin position="1"/>
        <end position="53"/>
    </location>
</feature>
<feature type="region of interest" description="Interaction with target base in tRNA" evidence="9">
    <location>
        <begin position="99"/>
        <end position="101"/>
    </location>
</feature>
<protein>
    <recommendedName>
        <fullName evidence="9">tRNA-specific 2-thiouridylase MnmA</fullName>
        <ecNumber evidence="9">2.8.1.13</ecNumber>
    </recommendedName>
</protein>
<dbReference type="Gene3D" id="3.40.50.620">
    <property type="entry name" value="HUPs"/>
    <property type="match status" value="1"/>
</dbReference>
<dbReference type="FunFam" id="2.30.30.280:FF:000001">
    <property type="entry name" value="tRNA-specific 2-thiouridylase MnmA"/>
    <property type="match status" value="1"/>
</dbReference>
<dbReference type="NCBIfam" id="TIGR00420">
    <property type="entry name" value="trmU"/>
    <property type="match status" value="1"/>
</dbReference>
<feature type="binding site" evidence="9">
    <location>
        <begin position="18"/>
        <end position="25"/>
    </location>
    <ligand>
        <name>ATP</name>
        <dbReference type="ChEBI" id="CHEBI:30616"/>
    </ligand>
</feature>
<dbReference type="PROSITE" id="PS50206">
    <property type="entry name" value="RHODANESE_3"/>
    <property type="match status" value="1"/>
</dbReference>
<dbReference type="FunFam" id="3.40.50.620:FF:000115">
    <property type="entry name" value="tRNA-specific 2-thiouridylase MnmA"/>
    <property type="match status" value="1"/>
</dbReference>
<feature type="active site" description="Nucleophile" evidence="9">
    <location>
        <position position="104"/>
    </location>
</feature>
<dbReference type="SUPFAM" id="SSF52402">
    <property type="entry name" value="Adenine nucleotide alpha hydrolases-like"/>
    <property type="match status" value="1"/>
</dbReference>
<dbReference type="PATRIC" id="fig|1619004.3.peg.115"/>
<dbReference type="PANTHER" id="PTHR11933">
    <property type="entry name" value="TRNA 5-METHYLAMINOMETHYL-2-THIOURIDYLATE -METHYLTRANSFERASE"/>
    <property type="match status" value="1"/>
</dbReference>
<dbReference type="InterPro" id="IPR046885">
    <property type="entry name" value="MnmA-like_C"/>
</dbReference>
<feature type="binding site" evidence="9">
    <location>
        <position position="44"/>
    </location>
    <ligand>
        <name>ATP</name>
        <dbReference type="ChEBI" id="CHEBI:30616"/>
    </ligand>
</feature>
<comment type="function">
    <text evidence="9">Catalyzes the 2-thiolation of uridine at the wobble position (U34) of tRNA, leading to the formation of s(2)U34.</text>
</comment>
<evidence type="ECO:0000256" key="1">
    <source>
        <dbReference type="ARBA" id="ARBA00022555"/>
    </source>
</evidence>
<evidence type="ECO:0000256" key="3">
    <source>
        <dbReference type="ARBA" id="ARBA00022694"/>
    </source>
</evidence>
<dbReference type="GO" id="GO:0002143">
    <property type="term" value="P:tRNA wobble position uridine thiolation"/>
    <property type="evidence" value="ECO:0007669"/>
    <property type="project" value="TreeGrafter"/>
</dbReference>
<proteinExistence type="inferred from homology"/>
<evidence type="ECO:0000256" key="2">
    <source>
        <dbReference type="ARBA" id="ARBA00022679"/>
    </source>
</evidence>
<keyword evidence="4 9" id="KW-0547">Nucleotide-binding</keyword>
<dbReference type="EC" id="2.8.1.13" evidence="9"/>
<dbReference type="InterPro" id="IPR046884">
    <property type="entry name" value="MnmA-like_central"/>
</dbReference>
<evidence type="ECO:0000259" key="10">
    <source>
        <dbReference type="PROSITE" id="PS50206"/>
    </source>
</evidence>
<feature type="binding site" evidence="9">
    <location>
        <position position="128"/>
    </location>
    <ligand>
        <name>ATP</name>
        <dbReference type="ChEBI" id="CHEBI:30616"/>
    </ligand>
</feature>
<feature type="region of interest" description="Interaction with tRNA" evidence="9">
    <location>
        <begin position="334"/>
        <end position="335"/>
    </location>
</feature>
<comment type="caution">
    <text evidence="11">The sequence shown here is derived from an EMBL/GenBank/DDBJ whole genome shotgun (WGS) entry which is preliminary data.</text>
</comment>
<keyword evidence="5 9" id="KW-0067">ATP-binding</keyword>
<gene>
    <name evidence="9" type="primary">mnmA</name>
    <name evidence="11" type="ORF">UU85_C0001G0112</name>
</gene>
<dbReference type="Pfam" id="PF20259">
    <property type="entry name" value="tRNA_Me_trans_M"/>
    <property type="match status" value="1"/>
</dbReference>
<accession>A0A0G0XMI8</accession>
<dbReference type="Pfam" id="PF20258">
    <property type="entry name" value="tRNA_Me_trans_C"/>
    <property type="match status" value="1"/>
</dbReference>
<evidence type="ECO:0000256" key="4">
    <source>
        <dbReference type="ARBA" id="ARBA00022741"/>
    </source>
</evidence>
<dbReference type="EMBL" id="LCCF01000001">
    <property type="protein sequence ID" value="KKS25682.1"/>
    <property type="molecule type" value="Genomic_DNA"/>
</dbReference>
<keyword evidence="9" id="KW-0963">Cytoplasm</keyword>
<dbReference type="CDD" id="cd01998">
    <property type="entry name" value="MnmA_TRMU-like"/>
    <property type="match status" value="1"/>
</dbReference>
<dbReference type="GO" id="GO:0103016">
    <property type="term" value="F:tRNA-uridine 2-sulfurtransferase activity"/>
    <property type="evidence" value="ECO:0007669"/>
    <property type="project" value="UniProtKB-EC"/>
</dbReference>
<dbReference type="NCBIfam" id="NF001138">
    <property type="entry name" value="PRK00143.1"/>
    <property type="match status" value="1"/>
</dbReference>
<dbReference type="PANTHER" id="PTHR11933:SF5">
    <property type="entry name" value="MITOCHONDRIAL TRNA-SPECIFIC 2-THIOURIDYLASE 1"/>
    <property type="match status" value="1"/>
</dbReference>
<evidence type="ECO:0000313" key="12">
    <source>
        <dbReference type="Proteomes" id="UP000034256"/>
    </source>
</evidence>
<dbReference type="InterPro" id="IPR023382">
    <property type="entry name" value="MnmA-like_central_sf"/>
</dbReference>
<name>A0A0G0XMI8_9BACT</name>
<dbReference type="Gene3D" id="2.30.30.280">
    <property type="entry name" value="Adenine nucleotide alpha hydrolases-like domains"/>
    <property type="match status" value="1"/>
</dbReference>
<dbReference type="InterPro" id="IPR004506">
    <property type="entry name" value="MnmA-like"/>
</dbReference>
<sequence>MLKELKKVKNKKRKVFIGMSGGVDSSVAAFLLKKQGYEVIGVFMKCFNLDGCAERDAEDARRVAGKLNIPFYVWDFEKEYKKKVVNYMVEGYRKGITPNPDVMCNKEIKFGLFLKKALEMGADFVATGHYVRLDRSPNTPAQGVSGATPKSYPSQERWVSLLIARDINKDQSYFLWTLTQKQLKHCLFPIGDYLKSEVREIARKAGLPTAEKKDSQGICFLGKVTLDEFLKQYIPEKRGAVLSVSGEKLGEHKGAHFYTIGQRHIDIVNRKTQIANSAPIYVVEKNIGTNTLVVAESDRNSALYKKEIELKDINFINSNMTNRSFNQRIFVRVRYRQPLSGAILNCMKKSCRLIFEKPQKYVAPGQSAVFYGKKGHTYRQTGEILGGGVIT</sequence>